<accession>A0A6J6QQY6</accession>
<sequence length="155" mass="16589">MPPTTAAQTAQQTRSGWSRLHQRTDALRGVVASLDAGRPLTWDDDLADAFDDLDDLLATLHGTWSRRLQCRIDLVLESGRLGLTEAVADAWAATARDLPGLRRALDEHAARPRVRALDRAEQRLVAIAAGRATFTDPVDLSAAAGASLVASARAA</sequence>
<evidence type="ECO:0000313" key="1">
    <source>
        <dbReference type="EMBL" id="CAB4709754.1"/>
    </source>
</evidence>
<organism evidence="1">
    <name type="scientific">freshwater metagenome</name>
    <dbReference type="NCBI Taxonomy" id="449393"/>
    <lineage>
        <taxon>unclassified sequences</taxon>
        <taxon>metagenomes</taxon>
        <taxon>ecological metagenomes</taxon>
    </lineage>
</organism>
<dbReference type="AlphaFoldDB" id="A0A6J6QQY6"/>
<name>A0A6J6QQY6_9ZZZZ</name>
<reference evidence="1" key="1">
    <citation type="submission" date="2020-05" db="EMBL/GenBank/DDBJ databases">
        <authorList>
            <person name="Chiriac C."/>
            <person name="Salcher M."/>
            <person name="Ghai R."/>
            <person name="Kavagutti S V."/>
        </authorList>
    </citation>
    <scope>NUCLEOTIDE SEQUENCE</scope>
</reference>
<protein>
    <submittedName>
        <fullName evidence="1">Unannotated protein</fullName>
    </submittedName>
</protein>
<proteinExistence type="predicted"/>
<dbReference type="EMBL" id="CAEZXR010000155">
    <property type="protein sequence ID" value="CAB4709754.1"/>
    <property type="molecule type" value="Genomic_DNA"/>
</dbReference>
<gene>
    <name evidence="1" type="ORF">UFOPK2579_01382</name>
</gene>